<evidence type="ECO:0000256" key="1">
    <source>
        <dbReference type="ARBA" id="ARBA00008945"/>
    </source>
</evidence>
<dbReference type="Gene3D" id="3.30.160.20">
    <property type="match status" value="1"/>
</dbReference>
<organism evidence="11 12">
    <name type="scientific">Candidatus Aquicultor secundus</name>
    <dbReference type="NCBI Taxonomy" id="1973895"/>
    <lineage>
        <taxon>Bacteria</taxon>
        <taxon>Bacillati</taxon>
        <taxon>Actinomycetota</taxon>
        <taxon>Candidatus Aquicultoria</taxon>
        <taxon>Candidatus Aquicultorales</taxon>
        <taxon>Candidatus Aquicultoraceae</taxon>
        <taxon>Candidatus Aquicultor</taxon>
    </lineage>
</organism>
<dbReference type="GO" id="GO:0019843">
    <property type="term" value="F:rRNA binding"/>
    <property type="evidence" value="ECO:0007669"/>
    <property type="project" value="UniProtKB-UniRule"/>
</dbReference>
<evidence type="ECO:0000256" key="3">
    <source>
        <dbReference type="ARBA" id="ARBA00022884"/>
    </source>
</evidence>
<dbReference type="Proteomes" id="UP000230956">
    <property type="component" value="Unassembled WGS sequence"/>
</dbReference>
<dbReference type="GO" id="GO:0006412">
    <property type="term" value="P:translation"/>
    <property type="evidence" value="ECO:0007669"/>
    <property type="project" value="UniProtKB-UniRule"/>
</dbReference>
<evidence type="ECO:0000313" key="12">
    <source>
        <dbReference type="Proteomes" id="UP000230956"/>
    </source>
</evidence>
<dbReference type="Gene3D" id="3.30.230.10">
    <property type="match status" value="1"/>
</dbReference>
<dbReference type="PROSITE" id="PS50881">
    <property type="entry name" value="S5_DSRBD"/>
    <property type="match status" value="1"/>
</dbReference>
<dbReference type="Pfam" id="PF00333">
    <property type="entry name" value="Ribosomal_S5"/>
    <property type="match status" value="1"/>
</dbReference>
<accession>A0A2M7TAE6</accession>
<comment type="domain">
    <text evidence="8">The N-terminal domain interacts with the head of the 30S subunit; the C-terminal domain interacts with the body and contacts protein S4. The interaction surface between S4 and S5 is involved in control of translational fidelity.</text>
</comment>
<dbReference type="EMBL" id="PFNG01000061">
    <property type="protein sequence ID" value="PIZ41317.1"/>
    <property type="molecule type" value="Genomic_DNA"/>
</dbReference>
<dbReference type="SUPFAM" id="SSF54211">
    <property type="entry name" value="Ribosomal protein S5 domain 2-like"/>
    <property type="match status" value="1"/>
</dbReference>
<proteinExistence type="inferred from homology"/>
<dbReference type="InterPro" id="IPR005712">
    <property type="entry name" value="Ribosomal_uS5_bac-type"/>
</dbReference>
<dbReference type="InterPro" id="IPR000851">
    <property type="entry name" value="Ribosomal_uS5"/>
</dbReference>
<comment type="function">
    <text evidence="8">Located at the back of the 30S subunit body where it stabilizes the conformation of the head with respect to the body.</text>
</comment>
<dbReference type="AlphaFoldDB" id="A0A2M7TAE6"/>
<keyword evidence="5 8" id="KW-0687">Ribonucleoprotein</keyword>
<reference evidence="12" key="1">
    <citation type="submission" date="2017-09" db="EMBL/GenBank/DDBJ databases">
        <title>Depth-based differentiation of microbial function through sediment-hosted aquifers and enrichment of novel symbionts in the deep terrestrial subsurface.</title>
        <authorList>
            <person name="Probst A.J."/>
            <person name="Ladd B."/>
            <person name="Jarett J.K."/>
            <person name="Geller-Mcgrath D.E."/>
            <person name="Sieber C.M.K."/>
            <person name="Emerson J.B."/>
            <person name="Anantharaman K."/>
            <person name="Thomas B.C."/>
            <person name="Malmstrom R."/>
            <person name="Stieglmeier M."/>
            <person name="Klingl A."/>
            <person name="Woyke T."/>
            <person name="Ryan C.M."/>
            <person name="Banfield J.F."/>
        </authorList>
    </citation>
    <scope>NUCLEOTIDE SEQUENCE [LARGE SCALE GENOMIC DNA]</scope>
</reference>
<feature type="domain" description="S5 DRBM" evidence="10">
    <location>
        <begin position="12"/>
        <end position="75"/>
    </location>
</feature>
<dbReference type="GO" id="GO:0003735">
    <property type="term" value="F:structural constituent of ribosome"/>
    <property type="evidence" value="ECO:0007669"/>
    <property type="project" value="UniProtKB-UniRule"/>
</dbReference>
<keyword evidence="2 8" id="KW-0699">rRNA-binding</keyword>
<dbReference type="Pfam" id="PF03719">
    <property type="entry name" value="Ribosomal_S5_C"/>
    <property type="match status" value="1"/>
</dbReference>
<dbReference type="HAMAP" id="MF_01307_B">
    <property type="entry name" value="Ribosomal_uS5_B"/>
    <property type="match status" value="1"/>
</dbReference>
<evidence type="ECO:0000256" key="9">
    <source>
        <dbReference type="RuleBase" id="RU003823"/>
    </source>
</evidence>
<dbReference type="FunFam" id="3.30.160.20:FF:000001">
    <property type="entry name" value="30S ribosomal protein S5"/>
    <property type="match status" value="1"/>
</dbReference>
<evidence type="ECO:0000256" key="7">
    <source>
        <dbReference type="ARBA" id="ARBA00062000"/>
    </source>
</evidence>
<comment type="similarity">
    <text evidence="1 8 9">Belongs to the universal ribosomal protein uS5 family.</text>
</comment>
<protein>
    <recommendedName>
        <fullName evidence="6 8">Small ribosomal subunit protein uS5</fullName>
    </recommendedName>
</protein>
<evidence type="ECO:0000256" key="4">
    <source>
        <dbReference type="ARBA" id="ARBA00022980"/>
    </source>
</evidence>
<sequence length="168" mass="17770">MSKRINPEELELEEKVVNINRVSKVVKGGRRFSLSALVVVGDRNGHVGIGFGKGAEVPVAISKGVQDAKKNLFYVPLVGSTITYEVMGEYGAGRVMLKPASEGTGVIAGGPVRAVLELAGIQDILTKSLGSQNPINMLRATVAGLKSLKTAEDVARLRGKTVEQIMGK</sequence>
<evidence type="ECO:0000256" key="6">
    <source>
        <dbReference type="ARBA" id="ARBA00035255"/>
    </source>
</evidence>
<evidence type="ECO:0000259" key="10">
    <source>
        <dbReference type="PROSITE" id="PS50881"/>
    </source>
</evidence>
<comment type="function">
    <text evidence="8">With S4 and S12 plays an important role in translational accuracy.</text>
</comment>
<dbReference type="InterPro" id="IPR014721">
    <property type="entry name" value="Ribsml_uS5_D2-typ_fold_subgr"/>
</dbReference>
<keyword evidence="3 8" id="KW-0694">RNA-binding</keyword>
<evidence type="ECO:0000256" key="5">
    <source>
        <dbReference type="ARBA" id="ARBA00023274"/>
    </source>
</evidence>
<evidence type="ECO:0000256" key="2">
    <source>
        <dbReference type="ARBA" id="ARBA00022730"/>
    </source>
</evidence>
<dbReference type="SUPFAM" id="SSF54768">
    <property type="entry name" value="dsRNA-binding domain-like"/>
    <property type="match status" value="1"/>
</dbReference>
<dbReference type="InterPro" id="IPR005324">
    <property type="entry name" value="Ribosomal_uS5_C"/>
</dbReference>
<dbReference type="GO" id="GO:0042254">
    <property type="term" value="P:ribosome biogenesis"/>
    <property type="evidence" value="ECO:0007669"/>
    <property type="project" value="UniProtKB-ARBA"/>
</dbReference>
<name>A0A2M7TAE6_9ACTN</name>
<comment type="caution">
    <text evidence="11">The sequence shown here is derived from an EMBL/GenBank/DDBJ whole genome shotgun (WGS) entry which is preliminary data.</text>
</comment>
<dbReference type="FunFam" id="3.30.230.10:FF:000002">
    <property type="entry name" value="30S ribosomal protein S5"/>
    <property type="match status" value="1"/>
</dbReference>
<dbReference type="RefSeq" id="WP_286678511.1">
    <property type="nucleotide sequence ID" value="NZ_MNXI01000088.1"/>
</dbReference>
<dbReference type="GO" id="GO:0005737">
    <property type="term" value="C:cytoplasm"/>
    <property type="evidence" value="ECO:0007669"/>
    <property type="project" value="UniProtKB-ARBA"/>
</dbReference>
<dbReference type="InterPro" id="IPR020568">
    <property type="entry name" value="Ribosomal_Su5_D2-typ_SF"/>
</dbReference>
<dbReference type="PANTHER" id="PTHR48277:SF1">
    <property type="entry name" value="MITOCHONDRIAL RIBOSOMAL PROTEIN S5"/>
    <property type="match status" value="1"/>
</dbReference>
<dbReference type="PANTHER" id="PTHR48277">
    <property type="entry name" value="MITOCHONDRIAL RIBOSOMAL PROTEIN S5"/>
    <property type="match status" value="1"/>
</dbReference>
<comment type="subunit">
    <text evidence="7 8">Part of the 30S ribosomal subunit. Contacts proteins S4 and S8.</text>
</comment>
<dbReference type="GO" id="GO:0015935">
    <property type="term" value="C:small ribosomal subunit"/>
    <property type="evidence" value="ECO:0007669"/>
    <property type="project" value="InterPro"/>
</dbReference>
<dbReference type="NCBIfam" id="TIGR01021">
    <property type="entry name" value="rpsE_bact"/>
    <property type="match status" value="1"/>
</dbReference>
<evidence type="ECO:0000313" key="11">
    <source>
        <dbReference type="EMBL" id="PIZ41317.1"/>
    </source>
</evidence>
<evidence type="ECO:0000256" key="8">
    <source>
        <dbReference type="HAMAP-Rule" id="MF_01307"/>
    </source>
</evidence>
<keyword evidence="4 8" id="KW-0689">Ribosomal protein</keyword>
<dbReference type="InterPro" id="IPR013810">
    <property type="entry name" value="Ribosomal_uS5_N"/>
</dbReference>
<gene>
    <name evidence="8" type="primary">rpsE</name>
    <name evidence="11" type="ORF">COY37_02425</name>
</gene>